<dbReference type="RefSeq" id="WP_146250979.1">
    <property type="nucleotide sequence ID" value="NZ_QJKF01000001.1"/>
</dbReference>
<protein>
    <submittedName>
        <fullName evidence="2">A-factor biosynthesis hotdog protein</fullName>
    </submittedName>
</protein>
<sequence length="361" mass="39808">MYFRDIECGTIDFRLLSLLLSSSPELDFSLGVGKDMNATTDMTAGIVSRLSFDRTVPRGLVHRQAVSEVFLTDVIAIGENRFAVAAQLPRGHALYSDRLDDHYDPMILLEAVRQAGIFISHEYYGVPQQGWAFIFRKAAVSVSNLLAMKVGDTPGRLVMRVYFERRFHSEEMLTGAVVRSDLSLDDMPVGEIRGSFSFLPRPMYEAMRSAGRAAKALPDMPYVPTARPLSPERVARVDSRNVVVAQATTDDSTAVYEVIVNNDHPSLSDHKLDHISGMLITEAFRQAAVCALLEVGELPDNVVAAPRAFDVVFTDFAEHELPLYCRMVDTQPEQVGSRVVVSLELVQGDTVIASARVGVGE</sequence>
<proteinExistence type="predicted"/>
<evidence type="ECO:0000313" key="3">
    <source>
        <dbReference type="Proteomes" id="UP000247569"/>
    </source>
</evidence>
<feature type="domain" description="A-factor biosynthesis hotdog" evidence="1">
    <location>
        <begin position="234"/>
        <end position="356"/>
    </location>
</feature>
<comment type="caution">
    <text evidence="2">The sequence shown here is derived from an EMBL/GenBank/DDBJ whole genome shotgun (WGS) entry which is preliminary data.</text>
</comment>
<dbReference type="Proteomes" id="UP000247569">
    <property type="component" value="Unassembled WGS sequence"/>
</dbReference>
<dbReference type="InterPro" id="IPR047757">
    <property type="entry name" value="AfsA-like"/>
</dbReference>
<name>A0A318KEG7_9NOCA</name>
<feature type="domain" description="A-factor biosynthesis hotdog" evidence="1">
    <location>
        <begin position="60"/>
        <end position="192"/>
    </location>
</feature>
<accession>A0A318KEG7</accession>
<reference evidence="2 3" key="1">
    <citation type="submission" date="2018-05" db="EMBL/GenBank/DDBJ databases">
        <title>Genomic Encyclopedia of Type Strains, Phase IV (KMG-IV): sequencing the most valuable type-strain genomes for metagenomic binning, comparative biology and taxonomic classification.</title>
        <authorList>
            <person name="Goeker M."/>
        </authorList>
    </citation>
    <scope>NUCLEOTIDE SEQUENCE [LARGE SCALE GENOMIC DNA]</scope>
    <source>
        <strain evidence="2 3">DSM 44704</strain>
    </source>
</reference>
<keyword evidence="3" id="KW-1185">Reference proteome</keyword>
<dbReference type="OrthoDB" id="7838374at2"/>
<dbReference type="InterPro" id="IPR005509">
    <property type="entry name" value="AfsA_hotdog_dom"/>
</dbReference>
<dbReference type="AlphaFoldDB" id="A0A318KEG7"/>
<evidence type="ECO:0000313" key="2">
    <source>
        <dbReference type="EMBL" id="PXX70662.1"/>
    </source>
</evidence>
<organism evidence="2 3">
    <name type="scientific">Nocardia tenerifensis</name>
    <dbReference type="NCBI Taxonomy" id="228006"/>
    <lineage>
        <taxon>Bacteria</taxon>
        <taxon>Bacillati</taxon>
        <taxon>Actinomycetota</taxon>
        <taxon>Actinomycetes</taxon>
        <taxon>Mycobacteriales</taxon>
        <taxon>Nocardiaceae</taxon>
        <taxon>Nocardia</taxon>
    </lineage>
</organism>
<evidence type="ECO:0000259" key="1">
    <source>
        <dbReference type="Pfam" id="PF03756"/>
    </source>
</evidence>
<dbReference type="GO" id="GO:0016740">
    <property type="term" value="F:transferase activity"/>
    <property type="evidence" value="ECO:0007669"/>
    <property type="project" value="InterPro"/>
</dbReference>
<gene>
    <name evidence="2" type="ORF">DFR70_10181</name>
</gene>
<dbReference type="EMBL" id="QJKF01000001">
    <property type="protein sequence ID" value="PXX70662.1"/>
    <property type="molecule type" value="Genomic_DNA"/>
</dbReference>
<dbReference type="NCBIfam" id="NF041195">
    <property type="entry name" value="ScbA_BarX_GamBu"/>
    <property type="match status" value="1"/>
</dbReference>
<dbReference type="Pfam" id="PF03756">
    <property type="entry name" value="AfsA"/>
    <property type="match status" value="2"/>
</dbReference>